<sequence>MQDQLFLEILLLEEKLKSYIDKMSVAGSWSQNAIQATYA</sequence>
<dbReference type="AlphaFoldDB" id="A0A2P2IS73"/>
<reference evidence="1" key="1">
    <citation type="submission" date="2018-02" db="EMBL/GenBank/DDBJ databases">
        <title>Rhizophora mucronata_Transcriptome.</title>
        <authorList>
            <person name="Meera S.P."/>
            <person name="Sreeshan A."/>
            <person name="Augustine A."/>
        </authorList>
    </citation>
    <scope>NUCLEOTIDE SEQUENCE</scope>
    <source>
        <tissue evidence="1">Leaf</tissue>
    </source>
</reference>
<accession>A0A2P2IS73</accession>
<evidence type="ECO:0000313" key="1">
    <source>
        <dbReference type="EMBL" id="MBW84068.1"/>
    </source>
</evidence>
<proteinExistence type="predicted"/>
<protein>
    <submittedName>
        <fullName evidence="1">Uncharacterized protein</fullName>
    </submittedName>
</protein>
<dbReference type="EMBL" id="GGEC01003585">
    <property type="protein sequence ID" value="MBW84068.1"/>
    <property type="molecule type" value="Transcribed_RNA"/>
</dbReference>
<name>A0A2P2IS73_RHIMU</name>
<organism evidence="1">
    <name type="scientific">Rhizophora mucronata</name>
    <name type="common">Asiatic mangrove</name>
    <dbReference type="NCBI Taxonomy" id="61149"/>
    <lineage>
        <taxon>Eukaryota</taxon>
        <taxon>Viridiplantae</taxon>
        <taxon>Streptophyta</taxon>
        <taxon>Embryophyta</taxon>
        <taxon>Tracheophyta</taxon>
        <taxon>Spermatophyta</taxon>
        <taxon>Magnoliopsida</taxon>
        <taxon>eudicotyledons</taxon>
        <taxon>Gunneridae</taxon>
        <taxon>Pentapetalae</taxon>
        <taxon>rosids</taxon>
        <taxon>fabids</taxon>
        <taxon>Malpighiales</taxon>
        <taxon>Rhizophoraceae</taxon>
        <taxon>Rhizophora</taxon>
    </lineage>
</organism>